<dbReference type="RefSeq" id="WP_183007862.1">
    <property type="nucleotide sequence ID" value="NZ_JABEQP010000001.1"/>
</dbReference>
<comment type="caution">
    <text evidence="2">The sequence shown here is derived from an EMBL/GenBank/DDBJ whole genome shotgun (WGS) entry which is preliminary data.</text>
</comment>
<accession>A0A7W4JX23</accession>
<organism evidence="2 3">
    <name type="scientific">Gluconacetobacter dulcium</name>
    <dbReference type="NCBI Taxonomy" id="2729096"/>
    <lineage>
        <taxon>Bacteria</taxon>
        <taxon>Pseudomonadati</taxon>
        <taxon>Pseudomonadota</taxon>
        <taxon>Alphaproteobacteria</taxon>
        <taxon>Acetobacterales</taxon>
        <taxon>Acetobacteraceae</taxon>
        <taxon>Gluconacetobacter</taxon>
    </lineage>
</organism>
<dbReference type="Proteomes" id="UP000530320">
    <property type="component" value="Unassembled WGS sequence"/>
</dbReference>
<dbReference type="EMBL" id="JABEQP010000001">
    <property type="protein sequence ID" value="MBB2196200.1"/>
    <property type="molecule type" value="Genomic_DNA"/>
</dbReference>
<dbReference type="AlphaFoldDB" id="A0A7W4JX23"/>
<evidence type="ECO:0000256" key="1">
    <source>
        <dbReference type="SAM" id="MobiDB-lite"/>
    </source>
</evidence>
<evidence type="ECO:0000313" key="2">
    <source>
        <dbReference type="EMBL" id="MBB2196200.1"/>
    </source>
</evidence>
<evidence type="ECO:0000313" key="3">
    <source>
        <dbReference type="Proteomes" id="UP000530320"/>
    </source>
</evidence>
<proteinExistence type="predicted"/>
<feature type="region of interest" description="Disordered" evidence="1">
    <location>
        <begin position="22"/>
        <end position="42"/>
    </location>
</feature>
<name>A0A7W4JX23_9PROT</name>
<protein>
    <submittedName>
        <fullName evidence="2">Uncharacterized protein</fullName>
    </submittedName>
</protein>
<reference evidence="2 3" key="1">
    <citation type="submission" date="2020-04" db="EMBL/GenBank/DDBJ databases">
        <title>Description of novel Gluconacetobacter.</title>
        <authorList>
            <person name="Sombolestani A."/>
        </authorList>
    </citation>
    <scope>NUCLEOTIDE SEQUENCE [LARGE SCALE GENOMIC DNA]</scope>
    <source>
        <strain evidence="2 3">LMG 22058</strain>
    </source>
</reference>
<gene>
    <name evidence="2" type="ORF">HLH44_01755</name>
</gene>
<sequence length="72" mass="7771">MPHVSPLITILVTGLTSQVPGLLRPRASSGRDKPASARRFHGAAPHLPGRATFLRHTDCAFQRVMTVAACRL</sequence>